<keyword evidence="3 7" id="KW-0576">Peroxisome</keyword>
<evidence type="ECO:0000256" key="6">
    <source>
        <dbReference type="ARBA" id="ARBA00046271"/>
    </source>
</evidence>
<feature type="compositionally biased region" description="Polar residues" evidence="8">
    <location>
        <begin position="65"/>
        <end position="86"/>
    </location>
</feature>
<dbReference type="Pfam" id="PF04695">
    <property type="entry name" value="Pex14_N"/>
    <property type="match status" value="1"/>
</dbReference>
<dbReference type="InterPro" id="IPR025655">
    <property type="entry name" value="PEX14"/>
</dbReference>
<comment type="similarity">
    <text evidence="1 7">Belongs to the peroxin-14 family.</text>
</comment>
<accession>A0ABR0JRQ7</accession>
<evidence type="ECO:0000256" key="7">
    <source>
        <dbReference type="RuleBase" id="RU367032"/>
    </source>
</evidence>
<feature type="region of interest" description="Disordered" evidence="8">
    <location>
        <begin position="301"/>
        <end position="329"/>
    </location>
</feature>
<dbReference type="Gene3D" id="1.10.10.10">
    <property type="entry name" value="Winged helix-like DNA-binding domain superfamily/Winged helix DNA-binding domain"/>
    <property type="match status" value="1"/>
</dbReference>
<comment type="caution">
    <text evidence="10">The sequence shown here is derived from an EMBL/GenBank/DDBJ whole genome shotgun (WGS) entry which is preliminary data.</text>
</comment>
<keyword evidence="2" id="KW-0811">Translocation</keyword>
<evidence type="ECO:0000259" key="9">
    <source>
        <dbReference type="Pfam" id="PF04695"/>
    </source>
</evidence>
<reference evidence="10 11" key="1">
    <citation type="submission" date="2023-08" db="EMBL/GenBank/DDBJ databases">
        <title>Black Yeasts Isolated from many extreme environments.</title>
        <authorList>
            <person name="Coleine C."/>
            <person name="Stajich J.E."/>
            <person name="Selbmann L."/>
        </authorList>
    </citation>
    <scope>NUCLEOTIDE SEQUENCE [LARGE SCALE GENOMIC DNA]</scope>
    <source>
        <strain evidence="10 11">CCFEE 6328</strain>
    </source>
</reference>
<evidence type="ECO:0000313" key="11">
    <source>
        <dbReference type="Proteomes" id="UP001345691"/>
    </source>
</evidence>
<name>A0ABR0JRQ7_9EURO</name>
<dbReference type="InterPro" id="IPR036388">
    <property type="entry name" value="WH-like_DNA-bd_sf"/>
</dbReference>
<comment type="function">
    <text evidence="7">Component of the PEX13-PEX14 docking complex, a translocon channel that specifically mediates the import of peroxisomal cargo proteins bound to PEX5 receptor. The PEX13-PEX14 docking complex forms a large import pore which can be opened to a diameter of about 9 nm. Mechanistically, PEX5 receptor along with cargo proteins associates with the PEX14 subunit of the PEX13-PEX14 docking complex in the cytosol, leading to the insertion of the receptor into the organelle membrane with the concomitant translocation of the cargo into the peroxisome matrix.</text>
</comment>
<evidence type="ECO:0000256" key="1">
    <source>
        <dbReference type="ARBA" id="ARBA00005443"/>
    </source>
</evidence>
<keyword evidence="11" id="KW-1185">Reference proteome</keyword>
<feature type="compositionally biased region" description="Polar residues" evidence="8">
    <location>
        <begin position="301"/>
        <end position="311"/>
    </location>
</feature>
<evidence type="ECO:0000256" key="5">
    <source>
        <dbReference type="ARBA" id="ARBA00029691"/>
    </source>
</evidence>
<proteinExistence type="inferred from homology"/>
<evidence type="ECO:0000256" key="3">
    <source>
        <dbReference type="ARBA" id="ARBA00023140"/>
    </source>
</evidence>
<sequence length="426" mass="46513">MADVLPISNEQVFAADLVLLGLGKTLCDTKGASTTSLEHTLTGIMAPDSKNIPSIPVWQRKPDENAQQPIIPSGSASNTESTTSSDLPLLEQARKFLEDESIRDASRERKVAYLETKGLSSEQIEQLLGTEPQPSSPDSLSDLKTVHDTTQDTRVEPQKASASTSTTPNEPSSQPPTTTSKRDIPPIITYPEFLLKPQKPPPLVTVERLVDAAYVFAGISALTYGASKYLVQPMLETLTQARHDLAESAVADLEQLNTKLESTVSHVPYIASSTILQKKTEDDLESIDSDPTELFHRDIATQTSPGHSGLSTPDEHSAQDPTTSQSSRLRSLHVSLSSLVSSTNTHFSEDRLREQVTEFQGVLDKLSASYNPFQLDYGASTITSYNDDKSKSRKPASDNETAKFRAELRALKGAFLSSRNLRIPFT</sequence>
<evidence type="ECO:0000313" key="10">
    <source>
        <dbReference type="EMBL" id="KAK5068647.1"/>
    </source>
</evidence>
<protein>
    <recommendedName>
        <fullName evidence="4 7">Peroxisomal membrane protein PEX14</fullName>
    </recommendedName>
    <alternativeName>
        <fullName evidence="5 7">Peroxin-14</fullName>
    </alternativeName>
</protein>
<dbReference type="InterPro" id="IPR006785">
    <property type="entry name" value="Pex14_N"/>
</dbReference>
<keyword evidence="7" id="KW-0472">Membrane</keyword>
<feature type="region of interest" description="Disordered" evidence="8">
    <location>
        <begin position="65"/>
        <end position="87"/>
    </location>
</feature>
<gene>
    <name evidence="10" type="ORF">LTR69_000767</name>
</gene>
<comment type="subcellular location">
    <subcellularLocation>
        <location evidence="6 7">Peroxisome membrane</location>
    </subcellularLocation>
</comment>
<keyword evidence="7" id="KW-0653">Protein transport</keyword>
<organism evidence="10 11">
    <name type="scientific">Exophiala sideris</name>
    <dbReference type="NCBI Taxonomy" id="1016849"/>
    <lineage>
        <taxon>Eukaryota</taxon>
        <taxon>Fungi</taxon>
        <taxon>Dikarya</taxon>
        <taxon>Ascomycota</taxon>
        <taxon>Pezizomycotina</taxon>
        <taxon>Eurotiomycetes</taxon>
        <taxon>Chaetothyriomycetidae</taxon>
        <taxon>Chaetothyriales</taxon>
        <taxon>Herpotrichiellaceae</taxon>
        <taxon>Exophiala</taxon>
    </lineage>
</organism>
<evidence type="ECO:0000256" key="4">
    <source>
        <dbReference type="ARBA" id="ARBA00029502"/>
    </source>
</evidence>
<dbReference type="PANTHER" id="PTHR23058:SF5">
    <property type="entry name" value="PEROXISOMAL MEMBRANE PROTEIN PEX14"/>
    <property type="match status" value="1"/>
</dbReference>
<feature type="domain" description="Peroxisome membrane anchor protein Pex14p N-terminal" evidence="9">
    <location>
        <begin position="88"/>
        <end position="129"/>
    </location>
</feature>
<dbReference type="EMBL" id="JAVRRF010000001">
    <property type="protein sequence ID" value="KAK5068647.1"/>
    <property type="molecule type" value="Genomic_DNA"/>
</dbReference>
<evidence type="ECO:0000256" key="2">
    <source>
        <dbReference type="ARBA" id="ARBA00023010"/>
    </source>
</evidence>
<feature type="region of interest" description="Disordered" evidence="8">
    <location>
        <begin position="127"/>
        <end position="185"/>
    </location>
</feature>
<keyword evidence="7" id="KW-0813">Transport</keyword>
<feature type="compositionally biased region" description="Polar residues" evidence="8">
    <location>
        <begin position="160"/>
        <end position="179"/>
    </location>
</feature>
<dbReference type="Proteomes" id="UP001345691">
    <property type="component" value="Unassembled WGS sequence"/>
</dbReference>
<dbReference type="PANTHER" id="PTHR23058">
    <property type="entry name" value="PEROXISOMAL MEMBRANE PROTEIN PEX14"/>
    <property type="match status" value="1"/>
</dbReference>
<evidence type="ECO:0000256" key="8">
    <source>
        <dbReference type="SAM" id="MobiDB-lite"/>
    </source>
</evidence>
<feature type="compositionally biased region" description="Basic and acidic residues" evidence="8">
    <location>
        <begin position="144"/>
        <end position="157"/>
    </location>
</feature>